<gene>
    <name evidence="2" type="ORF">PSYICH_LOCUS1930</name>
</gene>
<evidence type="ECO:0000313" key="3">
    <source>
        <dbReference type="Proteomes" id="UP001153636"/>
    </source>
</evidence>
<protein>
    <submittedName>
        <fullName evidence="2">Uncharacterized protein</fullName>
    </submittedName>
</protein>
<reference evidence="2" key="1">
    <citation type="submission" date="2022-01" db="EMBL/GenBank/DDBJ databases">
        <authorList>
            <person name="King R."/>
        </authorList>
    </citation>
    <scope>NUCLEOTIDE SEQUENCE</scope>
</reference>
<name>A0A9P0G3P7_9CUCU</name>
<evidence type="ECO:0000256" key="1">
    <source>
        <dbReference type="SAM" id="MobiDB-lite"/>
    </source>
</evidence>
<evidence type="ECO:0000313" key="2">
    <source>
        <dbReference type="EMBL" id="CAH1100834.1"/>
    </source>
</evidence>
<proteinExistence type="predicted"/>
<organism evidence="2 3">
    <name type="scientific">Psylliodes chrysocephalus</name>
    <dbReference type="NCBI Taxonomy" id="3402493"/>
    <lineage>
        <taxon>Eukaryota</taxon>
        <taxon>Metazoa</taxon>
        <taxon>Ecdysozoa</taxon>
        <taxon>Arthropoda</taxon>
        <taxon>Hexapoda</taxon>
        <taxon>Insecta</taxon>
        <taxon>Pterygota</taxon>
        <taxon>Neoptera</taxon>
        <taxon>Endopterygota</taxon>
        <taxon>Coleoptera</taxon>
        <taxon>Polyphaga</taxon>
        <taxon>Cucujiformia</taxon>
        <taxon>Chrysomeloidea</taxon>
        <taxon>Chrysomelidae</taxon>
        <taxon>Galerucinae</taxon>
        <taxon>Alticini</taxon>
        <taxon>Psylliodes</taxon>
    </lineage>
</organism>
<dbReference type="Proteomes" id="UP001153636">
    <property type="component" value="Chromosome 10"/>
</dbReference>
<dbReference type="OrthoDB" id="8058698at2759"/>
<dbReference type="EMBL" id="OV651822">
    <property type="protein sequence ID" value="CAH1100834.1"/>
    <property type="molecule type" value="Genomic_DNA"/>
</dbReference>
<dbReference type="AlphaFoldDB" id="A0A9P0G3P7"/>
<feature type="region of interest" description="Disordered" evidence="1">
    <location>
        <begin position="47"/>
        <end position="80"/>
    </location>
</feature>
<feature type="compositionally biased region" description="Basic and acidic residues" evidence="1">
    <location>
        <begin position="1"/>
        <end position="13"/>
    </location>
</feature>
<keyword evidence="3" id="KW-1185">Reference proteome</keyword>
<sequence length="237" mass="26897">MSIGNVDREETKKILSNKQRQSREIERLKKYKSESCNLLRPSCSSQTTKLLSGSASDPSKYESSSDLINPNLPSTSKNTQMRPTLPTLALVCDKYGISTARKEFESDNRRIRSLYFDGRKDKTLLQEKKNGRLYKKTVVEEHISLNRSILVMQVTPTTGTAKSIEKAVLDFFAKNNLELDDLAAVGCDGTAVNTGNKNGVIRYIETELKCPCQWYICQRIAIKTFRWQHSGTLSIFW</sequence>
<feature type="region of interest" description="Disordered" evidence="1">
    <location>
        <begin position="1"/>
        <end position="26"/>
    </location>
</feature>
<accession>A0A9P0G3P7</accession>